<dbReference type="AlphaFoldDB" id="A0AA91SR50"/>
<evidence type="ECO:0008006" key="3">
    <source>
        <dbReference type="Google" id="ProtNLM"/>
    </source>
</evidence>
<evidence type="ECO:0000313" key="2">
    <source>
        <dbReference type="Proteomes" id="UP000193577"/>
    </source>
</evidence>
<name>A0AA91SR50_9MYCO</name>
<organism evidence="1 2">
    <name type="scientific">Mycolicibacillus koreensis</name>
    <dbReference type="NCBI Taxonomy" id="1069220"/>
    <lineage>
        <taxon>Bacteria</taxon>
        <taxon>Bacillati</taxon>
        <taxon>Actinomycetota</taxon>
        <taxon>Actinomycetes</taxon>
        <taxon>Mycobacteriales</taxon>
        <taxon>Mycobacteriaceae</taxon>
        <taxon>Mycolicibacillus</taxon>
    </lineage>
</organism>
<dbReference type="EMBL" id="NCXO01000027">
    <property type="protein sequence ID" value="OSC33065.1"/>
    <property type="molecule type" value="Genomic_DNA"/>
</dbReference>
<accession>A0AA91SR50</accession>
<reference evidence="1 2" key="1">
    <citation type="submission" date="2017-04" db="EMBL/GenBank/DDBJ databases">
        <title>The new phylogeny of genus Mycobacterium.</title>
        <authorList>
            <person name="Tortoli E."/>
            <person name="Trovato A."/>
            <person name="Cirillo D.M."/>
        </authorList>
    </citation>
    <scope>NUCLEOTIDE SEQUENCE [LARGE SCALE GENOMIC DNA]</scope>
    <source>
        <strain evidence="1 2">KCTC 19819</strain>
    </source>
</reference>
<protein>
    <recommendedName>
        <fullName evidence="3">PE-PGRS family protein</fullName>
    </recommendedName>
</protein>
<sequence length="287" mass="28788">MTDAVTPYIDLVGGAFTNMTEIASTWLGSPMPILTTVLGNQLGYGESLINTLTGVGSDFVTALTDLPDNLAPVFTDLAELNIAGAADAFLEGVVTNTLLAPFLGNLNDLVAVISIPHTMVQNLADGIQASTLPLLLGALGALSPVIGAVSAAGDSGQAVVDGLMGADPVEAFAAAIGAPGEILGALINEGPDGTIGFLDGSSGIINTVLNALPQAFAGAIVNDSAFSLGSLGDFGLPDFGSMMASVFDGFSLGDLGIGDLSGLLDNFGFLPDLFTQIPAMLMQALLG</sequence>
<evidence type="ECO:0000313" key="1">
    <source>
        <dbReference type="EMBL" id="OSC33065.1"/>
    </source>
</evidence>
<gene>
    <name evidence="1" type="ORF">B8W67_12390</name>
</gene>
<keyword evidence="2" id="KW-1185">Reference proteome</keyword>
<comment type="caution">
    <text evidence="1">The sequence shown here is derived from an EMBL/GenBank/DDBJ whole genome shotgun (WGS) entry which is preliminary data.</text>
</comment>
<dbReference type="Proteomes" id="UP000193577">
    <property type="component" value="Unassembled WGS sequence"/>
</dbReference>
<proteinExistence type="predicted"/>